<keyword evidence="2" id="KW-1185">Reference proteome</keyword>
<evidence type="ECO:0000313" key="2">
    <source>
        <dbReference type="Proteomes" id="UP001241377"/>
    </source>
</evidence>
<gene>
    <name evidence="1" type="ORF">QFC19_002554</name>
</gene>
<proteinExistence type="predicted"/>
<evidence type="ECO:0000313" key="1">
    <source>
        <dbReference type="EMBL" id="KAJ9108089.1"/>
    </source>
</evidence>
<dbReference type="EMBL" id="JASBWR010000022">
    <property type="protein sequence ID" value="KAJ9108089.1"/>
    <property type="molecule type" value="Genomic_DNA"/>
</dbReference>
<sequence length="149" mass="16846">MADPPFSPTNESELFLDVARLTSLQVEKDRALSRAQEARDRGLATESVGSQRIRTDAAHRSRIRDSVARANATIHPEAAPVEPEIVSAMASFGISYEGNRRPSIDNSLDPLTKSDSKEQRSVERQRRKRMNRQLEHEKVIRETPMSEYS</sequence>
<accession>A0ACC2WA57</accession>
<comment type="caution">
    <text evidence="1">The sequence shown here is derived from an EMBL/GenBank/DDBJ whole genome shotgun (WGS) entry which is preliminary data.</text>
</comment>
<protein>
    <submittedName>
        <fullName evidence="1">Uncharacterized protein</fullName>
    </submittedName>
</protein>
<name>A0ACC2WA57_9TREE</name>
<organism evidence="1 2">
    <name type="scientific">Naganishia cerealis</name>
    <dbReference type="NCBI Taxonomy" id="610337"/>
    <lineage>
        <taxon>Eukaryota</taxon>
        <taxon>Fungi</taxon>
        <taxon>Dikarya</taxon>
        <taxon>Basidiomycota</taxon>
        <taxon>Agaricomycotina</taxon>
        <taxon>Tremellomycetes</taxon>
        <taxon>Filobasidiales</taxon>
        <taxon>Filobasidiaceae</taxon>
        <taxon>Naganishia</taxon>
    </lineage>
</organism>
<dbReference type="Proteomes" id="UP001241377">
    <property type="component" value="Unassembled WGS sequence"/>
</dbReference>
<reference evidence="1" key="1">
    <citation type="submission" date="2023-04" db="EMBL/GenBank/DDBJ databases">
        <title>Draft Genome sequencing of Naganishia species isolated from polar environments using Oxford Nanopore Technology.</title>
        <authorList>
            <person name="Leo P."/>
            <person name="Venkateswaran K."/>
        </authorList>
    </citation>
    <scope>NUCLEOTIDE SEQUENCE</scope>
    <source>
        <strain evidence="1">MNA-CCFEE 5261</strain>
    </source>
</reference>